<evidence type="ECO:0000313" key="2">
    <source>
        <dbReference type="Proteomes" id="UP000515154"/>
    </source>
</evidence>
<protein>
    <submittedName>
        <fullName evidence="3">Uncharacterized protein LOC118761634</fullName>
    </submittedName>
</protein>
<reference evidence="3" key="1">
    <citation type="submission" date="2025-08" db="UniProtKB">
        <authorList>
            <consortium name="RefSeq"/>
        </authorList>
    </citation>
    <scope>IDENTIFICATION</scope>
</reference>
<feature type="chain" id="PRO_5028843949" evidence="1">
    <location>
        <begin position="27"/>
        <end position="290"/>
    </location>
</feature>
<evidence type="ECO:0000256" key="1">
    <source>
        <dbReference type="SAM" id="SignalP"/>
    </source>
</evidence>
<dbReference type="AlphaFoldDB" id="A0A7E6EJ51"/>
<evidence type="ECO:0000313" key="3">
    <source>
        <dbReference type="RefSeq" id="XP_036355611.1"/>
    </source>
</evidence>
<sequence>MSHFTRPSVTRALLLTLTTILTVTSGQELEAYYKALDPGYSYGYLQANPSEKFYKRKSLLGCAGIALSSQSEFFTYNKVSHVCKNYSPKNIMTVVSTNDTNEISFYKNSQWIKAYALSMGAGTDVYHSFINKGDSSTWNVDKCNGAFCPNFFRHPILDFWSHLPIDEVKLVVYKNQTAVANIVFDGRNTTLESWFSHEKLKSSHWTDLTQSHVAYFSLGQNWGRRFYVWSYEESCETDMGWMAITQMSWCDWEKNLPLPTILYSGKSSTTTFNEGLEIGDSMAIFIRLKP</sequence>
<organism evidence="2 3">
    <name type="scientific">Octopus sinensis</name>
    <name type="common">East Asian common octopus</name>
    <dbReference type="NCBI Taxonomy" id="2607531"/>
    <lineage>
        <taxon>Eukaryota</taxon>
        <taxon>Metazoa</taxon>
        <taxon>Spiralia</taxon>
        <taxon>Lophotrochozoa</taxon>
        <taxon>Mollusca</taxon>
        <taxon>Cephalopoda</taxon>
        <taxon>Coleoidea</taxon>
        <taxon>Octopodiformes</taxon>
        <taxon>Octopoda</taxon>
        <taxon>Incirrata</taxon>
        <taxon>Octopodidae</taxon>
        <taxon>Octopus</taxon>
    </lineage>
</organism>
<keyword evidence="1" id="KW-0732">Signal</keyword>
<dbReference type="Proteomes" id="UP000515154">
    <property type="component" value="Unplaced"/>
</dbReference>
<proteinExistence type="predicted"/>
<feature type="signal peptide" evidence="1">
    <location>
        <begin position="1"/>
        <end position="26"/>
    </location>
</feature>
<accession>A0A7E6EJ51</accession>
<name>A0A7E6EJ51_9MOLL</name>
<gene>
    <name evidence="3" type="primary">LOC118761634</name>
</gene>
<dbReference type="RefSeq" id="XP_036355611.1">
    <property type="nucleotide sequence ID" value="XM_036499718.1"/>
</dbReference>
<keyword evidence="2" id="KW-1185">Reference proteome</keyword>
<dbReference type="KEGG" id="osn:118761634"/>